<reference evidence="5 6" key="1">
    <citation type="journal article" date="2015" name="Environ. Microbiol.">
        <title>Genome analyses suggest the presence of polyploidy and recent human-driven expansions in eight global populations of the honeybee pathogen Nosema ceranae.</title>
        <authorList>
            <person name="Pelin A."/>
            <person name="Selman M."/>
            <person name="Aris-Brosou S."/>
            <person name="Farinelli L."/>
            <person name="Corradi N."/>
        </authorList>
    </citation>
    <scope>NUCLEOTIDE SEQUENCE [LARGE SCALE GENOMIC DNA]</scope>
    <source>
        <strain evidence="5 6">PA08 1199</strain>
    </source>
</reference>
<gene>
    <name evidence="5" type="ORF">AAJ76_3700020559</name>
</gene>
<accession>A0A0F9ZBA8</accession>
<evidence type="ECO:0000259" key="4">
    <source>
        <dbReference type="PROSITE" id="PS50886"/>
    </source>
</evidence>
<dbReference type="GO" id="GO:0016874">
    <property type="term" value="F:ligase activity"/>
    <property type="evidence" value="ECO:0007669"/>
    <property type="project" value="UniProtKB-KW"/>
</dbReference>
<evidence type="ECO:0000256" key="1">
    <source>
        <dbReference type="ARBA" id="ARBA00022555"/>
    </source>
</evidence>
<keyword evidence="2 3" id="KW-0694">RNA-binding</keyword>
<feature type="domain" description="TRNA-binding" evidence="4">
    <location>
        <begin position="116"/>
        <end position="215"/>
    </location>
</feature>
<protein>
    <submittedName>
        <fullName evidence="5">Methionine--trna ligase</fullName>
    </submittedName>
</protein>
<evidence type="ECO:0000313" key="5">
    <source>
        <dbReference type="EMBL" id="KKO74969.1"/>
    </source>
</evidence>
<keyword evidence="5" id="KW-0436">Ligase</keyword>
<comment type="caution">
    <text evidence="5">The sequence shown here is derived from an EMBL/GenBank/DDBJ whole genome shotgun (WGS) entry which is preliminary data.</text>
</comment>
<dbReference type="GO" id="GO:0000049">
    <property type="term" value="F:tRNA binding"/>
    <property type="evidence" value="ECO:0007669"/>
    <property type="project" value="UniProtKB-UniRule"/>
</dbReference>
<dbReference type="InterPro" id="IPR051270">
    <property type="entry name" value="Tyrosine-tRNA_ligase_regulator"/>
</dbReference>
<sequence>MLLKYSDKYEDIKFGLEKTVSNLKTEKIEEGIEIELDAEILDSFYSVLRYILKDSKFTVKDFERIRTTLEKVGIDGSFISYVSLYNNMIDLLMKTNLKNIKYIEEMVDKYNCQYMFFNLLKIQVGQIVNIEEVDNSENLFIEHVDFGSTVQIVSGLRKYYTKENLINKKALFITNIKKSKIMGIESNGMILCGKDNGNVEVLFVDDDIKIGSIAYLENFEIFKNIPVNTIDLKKSFYKNLFNKLNIVNGIVHFDNYLINVGNKKITANINNGIIS</sequence>
<dbReference type="AlphaFoldDB" id="A0A0F9ZBA8"/>
<dbReference type="CDD" id="cd02153">
    <property type="entry name" value="tRNA_bindingDomain"/>
    <property type="match status" value="1"/>
</dbReference>
<dbReference type="VEuPathDB" id="MicrosporidiaDB:AAJ76_3700020559"/>
<keyword evidence="6" id="KW-1185">Reference proteome</keyword>
<dbReference type="VEuPathDB" id="MicrosporidiaDB:G9O61_00g010870"/>
<evidence type="ECO:0000313" key="6">
    <source>
        <dbReference type="Proteomes" id="UP000034350"/>
    </source>
</evidence>
<dbReference type="RefSeq" id="XP_024330711.1">
    <property type="nucleotide sequence ID" value="XM_024475356.1"/>
</dbReference>
<dbReference type="PROSITE" id="PS50886">
    <property type="entry name" value="TRBD"/>
    <property type="match status" value="1"/>
</dbReference>
<evidence type="ECO:0000256" key="2">
    <source>
        <dbReference type="ARBA" id="ARBA00022884"/>
    </source>
</evidence>
<dbReference type="GeneID" id="36320297"/>
<evidence type="ECO:0000256" key="3">
    <source>
        <dbReference type="PROSITE-ProRule" id="PRU00209"/>
    </source>
</evidence>
<keyword evidence="1 3" id="KW-0820">tRNA-binding</keyword>
<organism evidence="5 6">
    <name type="scientific">Vairimorpha ceranae</name>
    <dbReference type="NCBI Taxonomy" id="40302"/>
    <lineage>
        <taxon>Eukaryota</taxon>
        <taxon>Fungi</taxon>
        <taxon>Fungi incertae sedis</taxon>
        <taxon>Microsporidia</taxon>
        <taxon>Nosematidae</taxon>
        <taxon>Vairimorpha</taxon>
    </lineage>
</organism>
<dbReference type="SUPFAM" id="SSF50249">
    <property type="entry name" value="Nucleic acid-binding proteins"/>
    <property type="match status" value="1"/>
</dbReference>
<dbReference type="EMBL" id="JPQZ01000037">
    <property type="protein sequence ID" value="KKO74969.1"/>
    <property type="molecule type" value="Genomic_DNA"/>
</dbReference>
<dbReference type="PANTHER" id="PTHR11586">
    <property type="entry name" value="TRNA-AMINOACYLATION COFACTOR ARC1 FAMILY MEMBER"/>
    <property type="match status" value="1"/>
</dbReference>
<proteinExistence type="predicted"/>
<name>A0A0F9ZBA8_9MICR</name>
<dbReference type="Proteomes" id="UP000034350">
    <property type="component" value="Unassembled WGS sequence"/>
</dbReference>
<dbReference type="InterPro" id="IPR012340">
    <property type="entry name" value="NA-bd_OB-fold"/>
</dbReference>
<dbReference type="OrthoDB" id="19141at2759"/>
<dbReference type="InterPro" id="IPR002547">
    <property type="entry name" value="tRNA-bd_dom"/>
</dbReference>
<dbReference type="PANTHER" id="PTHR11586:SF37">
    <property type="entry name" value="TRNA-BINDING DOMAIN-CONTAINING PROTEIN"/>
    <property type="match status" value="1"/>
</dbReference>
<dbReference type="VEuPathDB" id="MicrosporidiaDB:NCER_101431"/>
<dbReference type="Pfam" id="PF01588">
    <property type="entry name" value="tRNA_bind"/>
    <property type="match status" value="1"/>
</dbReference>
<dbReference type="Gene3D" id="2.40.50.140">
    <property type="entry name" value="Nucleic acid-binding proteins"/>
    <property type="match status" value="1"/>
</dbReference>